<dbReference type="Proteomes" id="UP000092460">
    <property type="component" value="Unassembled WGS sequence"/>
</dbReference>
<keyword evidence="2" id="KW-1185">Reference proteome</keyword>
<protein>
    <submittedName>
        <fullName evidence="1">Uncharacterized protein</fullName>
    </submittedName>
</protein>
<reference evidence="1" key="2">
    <citation type="submission" date="2020-05" db="UniProtKB">
        <authorList>
            <consortium name="EnsemblMetazoa"/>
        </authorList>
    </citation>
    <scope>IDENTIFICATION</scope>
    <source>
        <strain evidence="1">IAEA</strain>
    </source>
</reference>
<accession>A0A1B0BZ48</accession>
<dbReference type="EMBL" id="JXJN01022977">
    <property type="status" value="NOT_ANNOTATED_CDS"/>
    <property type="molecule type" value="Genomic_DNA"/>
</dbReference>
<name>A0A1B0BZ48_9MUSC</name>
<evidence type="ECO:0000313" key="2">
    <source>
        <dbReference type="Proteomes" id="UP000092460"/>
    </source>
</evidence>
<dbReference type="VEuPathDB" id="VectorBase:GPPI044835"/>
<dbReference type="AlphaFoldDB" id="A0A1B0BZ48"/>
<reference evidence="2" key="1">
    <citation type="submission" date="2015-01" db="EMBL/GenBank/DDBJ databases">
        <authorList>
            <person name="Aksoy S."/>
            <person name="Warren W."/>
            <person name="Wilson R.K."/>
        </authorList>
    </citation>
    <scope>NUCLEOTIDE SEQUENCE [LARGE SCALE GENOMIC DNA]</scope>
    <source>
        <strain evidence="2">IAEA</strain>
    </source>
</reference>
<dbReference type="EnsemblMetazoa" id="GPPI044835-RA">
    <property type="protein sequence ID" value="GPPI044835-PA"/>
    <property type="gene ID" value="GPPI044835"/>
</dbReference>
<proteinExistence type="predicted"/>
<sequence length="111" mass="12505">MIKLHQVRTPNRIAIQYSLAFINVSKHNGFFFDTTTTTILSQSALATILAFGEYTLYHTISHIVLSDVYRTPSIVYGIINVVYRISCAFRLSYGLSNGTEERKLSPSLQLS</sequence>
<evidence type="ECO:0000313" key="1">
    <source>
        <dbReference type="EnsemblMetazoa" id="GPPI044835-PA"/>
    </source>
</evidence>
<organism evidence="1 2">
    <name type="scientific">Glossina palpalis gambiensis</name>
    <dbReference type="NCBI Taxonomy" id="67801"/>
    <lineage>
        <taxon>Eukaryota</taxon>
        <taxon>Metazoa</taxon>
        <taxon>Ecdysozoa</taxon>
        <taxon>Arthropoda</taxon>
        <taxon>Hexapoda</taxon>
        <taxon>Insecta</taxon>
        <taxon>Pterygota</taxon>
        <taxon>Neoptera</taxon>
        <taxon>Endopterygota</taxon>
        <taxon>Diptera</taxon>
        <taxon>Brachycera</taxon>
        <taxon>Muscomorpha</taxon>
        <taxon>Hippoboscoidea</taxon>
        <taxon>Glossinidae</taxon>
        <taxon>Glossina</taxon>
    </lineage>
</organism>